<dbReference type="AlphaFoldDB" id="A0A968GEL2"/>
<dbReference type="Proteomes" id="UP000778951">
    <property type="component" value="Unassembled WGS sequence"/>
</dbReference>
<name>A0A968GEL2_9SPIO</name>
<comment type="caution">
    <text evidence="1">The sequence shown here is derived from an EMBL/GenBank/DDBJ whole genome shotgun (WGS) entry which is preliminary data.</text>
</comment>
<proteinExistence type="predicted"/>
<dbReference type="RefSeq" id="WP_167695275.1">
    <property type="nucleotide sequence ID" value="NZ_CP118181.1"/>
</dbReference>
<protein>
    <submittedName>
        <fullName evidence="1">Uncharacterized protein</fullName>
    </submittedName>
</protein>
<evidence type="ECO:0000313" key="1">
    <source>
        <dbReference type="EMBL" id="NIZ69176.1"/>
    </source>
</evidence>
<organism evidence="1 2">
    <name type="scientific">Entomospira culicis</name>
    <dbReference type="NCBI Taxonomy" id="2719989"/>
    <lineage>
        <taxon>Bacteria</taxon>
        <taxon>Pseudomonadati</taxon>
        <taxon>Spirochaetota</taxon>
        <taxon>Spirochaetia</taxon>
        <taxon>Spirochaetales</taxon>
        <taxon>Spirochaetaceae</taxon>
        <taxon>Entomospira</taxon>
    </lineage>
</organism>
<sequence length="524" mass="60794">MIKINLHIFSIGVLLMWLLLVRQVGAQEQIYRLVDVDYQLQSRGWFLSGKTQKGQLMQRIRVREGMTFTSLEDLDEASRFWQNELNQFRIFMGNAKVSYTLGEELDGEIPVYLTIFVEEGVNVTGFPSFKITSDAGTSIGLRARHYNFMGTMEPLFLSTSYRKNDYGQHYVDNSIDFSSLFNIQDHYYRLSVSMGGGYQHPLDRGYTLFRGGLSFGSFWIFGSIQRPVAYLDFNVGQSVSILGQIALEQPADVSRVYDTHYFNSNARVGGWVNIMAAPWIKNAWLRYNISAGTSINYTFVREVEEYRRGLDFFTNHSFSYGEVELLASNFKRGYMLSLYNNNNFNVFRMNQYGLMWKDAPANKSGYQPTFGTEARVYVPFLDRVALNARIGIEYQPWQREKADYFVRDNWAEKVRGIRNEAMRGNGLFYWNFEFESNVWMWRLAKIFNVHGVLFFDGGMMHSSLVGNEGWQEPFAGMGVEVRLVPLSSRNLTTRISFGLNINRWFGWEMRGSLFELFIGNELHF</sequence>
<keyword evidence="2" id="KW-1185">Reference proteome</keyword>
<accession>A0A968GEL2</accession>
<gene>
    <name evidence="1" type="ORF">HCT48_02980</name>
</gene>
<dbReference type="EMBL" id="JAATLM010000001">
    <property type="protein sequence ID" value="NIZ69176.1"/>
    <property type="molecule type" value="Genomic_DNA"/>
</dbReference>
<evidence type="ECO:0000313" key="2">
    <source>
        <dbReference type="Proteomes" id="UP000778951"/>
    </source>
</evidence>
<reference evidence="1" key="1">
    <citation type="submission" date="2020-03" db="EMBL/GenBank/DDBJ databases">
        <title>Spirochaetal bacteria isolated from arthropods constitute a novel genus Entomospira genus novum within the order Spirochaetales.</title>
        <authorList>
            <person name="Grana-Miraglia L."/>
            <person name="Sikutova S."/>
            <person name="Fingerle V."/>
            <person name="Sing A."/>
            <person name="Castillo-Ramirez S."/>
            <person name="Margos G."/>
            <person name="Rudolf I."/>
        </authorList>
    </citation>
    <scope>NUCLEOTIDE SEQUENCE</scope>
    <source>
        <strain evidence="1">BR149</strain>
    </source>
</reference>